<organism evidence="4 5">
    <name type="scientific">Hyaloscypha variabilis (strain UAMH 11265 / GT02V1 / F)</name>
    <name type="common">Meliniomyces variabilis</name>
    <dbReference type="NCBI Taxonomy" id="1149755"/>
    <lineage>
        <taxon>Eukaryota</taxon>
        <taxon>Fungi</taxon>
        <taxon>Dikarya</taxon>
        <taxon>Ascomycota</taxon>
        <taxon>Pezizomycotina</taxon>
        <taxon>Leotiomycetes</taxon>
        <taxon>Helotiales</taxon>
        <taxon>Hyaloscyphaceae</taxon>
        <taxon>Hyaloscypha</taxon>
        <taxon>Hyaloscypha variabilis</taxon>
    </lineage>
</organism>
<protein>
    <recommendedName>
        <fullName evidence="3">Zn(2)-C6 fungal-type domain-containing protein</fullName>
    </recommendedName>
</protein>
<accession>A0A2J6R6W5</accession>
<dbReference type="InterPro" id="IPR036864">
    <property type="entry name" value="Zn2-C6_fun-type_DNA-bd_sf"/>
</dbReference>
<name>A0A2J6R6W5_HYAVF</name>
<feature type="region of interest" description="Disordered" evidence="2">
    <location>
        <begin position="58"/>
        <end position="102"/>
    </location>
</feature>
<dbReference type="OrthoDB" id="5126878at2759"/>
<dbReference type="InterPro" id="IPR053178">
    <property type="entry name" value="Osmoadaptation_assoc"/>
</dbReference>
<dbReference type="CDD" id="cd00067">
    <property type="entry name" value="GAL4"/>
    <property type="match status" value="1"/>
</dbReference>
<dbReference type="Gene3D" id="4.10.240.10">
    <property type="entry name" value="Zn(2)-C6 fungal-type DNA-binding domain"/>
    <property type="match status" value="1"/>
</dbReference>
<dbReference type="EMBL" id="KZ613954">
    <property type="protein sequence ID" value="PMD34253.1"/>
    <property type="molecule type" value="Genomic_DNA"/>
</dbReference>
<keyword evidence="1" id="KW-0539">Nucleus</keyword>
<dbReference type="PANTHER" id="PTHR38111:SF2">
    <property type="entry name" value="FINGER DOMAIN PROTEIN, PUTATIVE (AFU_ORTHOLOGUE AFUA_1G01560)-RELATED"/>
    <property type="match status" value="1"/>
</dbReference>
<reference evidence="4 5" key="1">
    <citation type="submission" date="2016-04" db="EMBL/GenBank/DDBJ databases">
        <title>A degradative enzymes factory behind the ericoid mycorrhizal symbiosis.</title>
        <authorList>
            <consortium name="DOE Joint Genome Institute"/>
            <person name="Martino E."/>
            <person name="Morin E."/>
            <person name="Grelet G."/>
            <person name="Kuo A."/>
            <person name="Kohler A."/>
            <person name="Daghino S."/>
            <person name="Barry K."/>
            <person name="Choi C."/>
            <person name="Cichocki N."/>
            <person name="Clum A."/>
            <person name="Copeland A."/>
            <person name="Hainaut M."/>
            <person name="Haridas S."/>
            <person name="Labutti K."/>
            <person name="Lindquist E."/>
            <person name="Lipzen A."/>
            <person name="Khouja H.-R."/>
            <person name="Murat C."/>
            <person name="Ohm R."/>
            <person name="Olson A."/>
            <person name="Spatafora J."/>
            <person name="Veneault-Fourrey C."/>
            <person name="Henrissat B."/>
            <person name="Grigoriev I."/>
            <person name="Martin F."/>
            <person name="Perotto S."/>
        </authorList>
    </citation>
    <scope>NUCLEOTIDE SEQUENCE [LARGE SCALE GENOMIC DNA]</scope>
    <source>
        <strain evidence="4 5">F</strain>
    </source>
</reference>
<keyword evidence="5" id="KW-1185">Reference proteome</keyword>
<dbReference type="InterPro" id="IPR001138">
    <property type="entry name" value="Zn2Cys6_DnaBD"/>
</dbReference>
<evidence type="ECO:0000313" key="5">
    <source>
        <dbReference type="Proteomes" id="UP000235786"/>
    </source>
</evidence>
<dbReference type="AlphaFoldDB" id="A0A2J6R6W5"/>
<dbReference type="PANTHER" id="PTHR38111">
    <property type="entry name" value="ZN(2)-C6 FUNGAL-TYPE DOMAIN-CONTAINING PROTEIN-RELATED"/>
    <property type="match status" value="1"/>
</dbReference>
<dbReference type="Pfam" id="PF00172">
    <property type="entry name" value="Zn_clus"/>
    <property type="match status" value="1"/>
</dbReference>
<gene>
    <name evidence="4" type="ORF">L207DRAFT_138240</name>
</gene>
<sequence length="556" mass="61720">MASRRMRSRGCDQCRRRRVKCDETGDFCRQCLRFGLECSGPVRGVTIIDMTPEAAFPLERAGTPLDRRPKKGRKTKVPARSATTSSSSKHSTDNPASISPDGAEPAAVIAINPTSADKVPMLYQPSTSNAIELFLVSQFLSFSNKPSDTPGLPTSWLTKIPEWMITSQVPAFRLSIRAATTALHARIHHSPPARVEAYRWYVITLNKFRGYLADRTRQGMIEGNTKYVPGPEEILIPTFLCMFETLSNDSPEGPAVIQHLIAACRILELRGPEGCKDGLFHQMFITYRVSSSLVAVMMGIPSRFSSHAWLTIPFGENGKTLLHQLVDIIMFIPLSLAQGGLMGPMDQTVMKLARSEALPPGLEQKYHRLQGQLEAWWEAFESTPLEESEMLFTMTDSPPLKYERVPGVAYSPTLFLRQDSVSGFTVSLYNCASLIVHTILHALSITSERLGRKLPADTAKYHLKQAIFHSNSILHISLQHQENKPNGMTFMRTMFPLRIVEILSPPALSLKANILIKQFHMANSLPNPDGAGNNPGPPHSVVLHIAATQNATMRNR</sequence>
<dbReference type="PROSITE" id="PS50048">
    <property type="entry name" value="ZN2_CY6_FUNGAL_2"/>
    <property type="match status" value="1"/>
</dbReference>
<evidence type="ECO:0000259" key="3">
    <source>
        <dbReference type="PROSITE" id="PS50048"/>
    </source>
</evidence>
<dbReference type="Proteomes" id="UP000235786">
    <property type="component" value="Unassembled WGS sequence"/>
</dbReference>
<dbReference type="GO" id="GO:0008270">
    <property type="term" value="F:zinc ion binding"/>
    <property type="evidence" value="ECO:0007669"/>
    <property type="project" value="InterPro"/>
</dbReference>
<dbReference type="SMART" id="SM00066">
    <property type="entry name" value="GAL4"/>
    <property type="match status" value="1"/>
</dbReference>
<proteinExistence type="predicted"/>
<evidence type="ECO:0000313" key="4">
    <source>
        <dbReference type="EMBL" id="PMD34253.1"/>
    </source>
</evidence>
<evidence type="ECO:0000256" key="2">
    <source>
        <dbReference type="SAM" id="MobiDB-lite"/>
    </source>
</evidence>
<dbReference type="GO" id="GO:0000981">
    <property type="term" value="F:DNA-binding transcription factor activity, RNA polymerase II-specific"/>
    <property type="evidence" value="ECO:0007669"/>
    <property type="project" value="InterPro"/>
</dbReference>
<feature type="domain" description="Zn(2)-C6 fungal-type" evidence="3">
    <location>
        <begin position="10"/>
        <end position="39"/>
    </location>
</feature>
<evidence type="ECO:0000256" key="1">
    <source>
        <dbReference type="ARBA" id="ARBA00023242"/>
    </source>
</evidence>
<dbReference type="SUPFAM" id="SSF57701">
    <property type="entry name" value="Zn2/Cys6 DNA-binding domain"/>
    <property type="match status" value="1"/>
</dbReference>
<dbReference type="PROSITE" id="PS00463">
    <property type="entry name" value="ZN2_CY6_FUNGAL_1"/>
    <property type="match status" value="1"/>
</dbReference>
<feature type="compositionally biased region" description="Basic residues" evidence="2">
    <location>
        <begin position="68"/>
        <end position="77"/>
    </location>
</feature>